<protein>
    <submittedName>
        <fullName evidence="1">Uncharacterized protein</fullName>
    </submittedName>
</protein>
<dbReference type="VEuPathDB" id="FungiDB:FOIG_06540"/>
<dbReference type="VEuPathDB" id="FungiDB:FOMG_02822"/>
<evidence type="ECO:0000313" key="2">
    <source>
        <dbReference type="Proteomes" id="UP000285084"/>
    </source>
</evidence>
<gene>
    <name evidence="1" type="ORF">BFJ69_g10648</name>
</gene>
<sequence>MLFRPTVLVQHRYIGLTRTAPLLTSALVPRSETHQTPRTRVCFDFQAGKNNTDFYVLSVVLNFRGAQSKSAQRTRSLCYRLLKVVAFIGDSFDLTPAKPRSRVISSGHALALYKAATHKLSTDCTKDTCSASVFSTSSSSSVDHAPDDIPLLPQVTHKVQGGSWKYVVIRLGDAVLFNYGIVHYLLHKKNTCIFMRRGNVVQSSWKTL</sequence>
<reference evidence="1 2" key="1">
    <citation type="journal article" date="2018" name="Sci. Rep.">
        <title>Characterisation of pathogen-specific regions and novel effector candidates in Fusarium oxysporum f. sp. cepae.</title>
        <authorList>
            <person name="Armitage A.D."/>
            <person name="Taylor A."/>
            <person name="Sobczyk M.K."/>
            <person name="Baxter L."/>
            <person name="Greenfield B.P."/>
            <person name="Bates H.J."/>
            <person name="Wilson F."/>
            <person name="Jackson A.C."/>
            <person name="Ott S."/>
            <person name="Harrison R.J."/>
            <person name="Clarkson J.P."/>
        </authorList>
    </citation>
    <scope>NUCLEOTIDE SEQUENCE [LARGE SCALE GENOMIC DNA]</scope>
    <source>
        <strain evidence="1 2">Fo_A13</strain>
    </source>
</reference>
<name>A0A420MUU9_FUSOX</name>
<dbReference type="AlphaFoldDB" id="A0A420MUU9"/>
<proteinExistence type="predicted"/>
<evidence type="ECO:0000313" key="1">
    <source>
        <dbReference type="EMBL" id="RKK71791.1"/>
    </source>
</evidence>
<accession>A0A420MUU9</accession>
<comment type="caution">
    <text evidence="1">The sequence shown here is derived from an EMBL/GenBank/DDBJ whole genome shotgun (WGS) entry which is preliminary data.</text>
</comment>
<dbReference type="EMBL" id="MRCX01000108">
    <property type="protein sequence ID" value="RKK71791.1"/>
    <property type="molecule type" value="Genomic_DNA"/>
</dbReference>
<dbReference type="Proteomes" id="UP000285084">
    <property type="component" value="Unassembled WGS sequence"/>
</dbReference>
<organism evidence="1 2">
    <name type="scientific">Fusarium oxysporum</name>
    <name type="common">Fusarium vascular wilt</name>
    <dbReference type="NCBI Taxonomy" id="5507"/>
    <lineage>
        <taxon>Eukaryota</taxon>
        <taxon>Fungi</taxon>
        <taxon>Dikarya</taxon>
        <taxon>Ascomycota</taxon>
        <taxon>Pezizomycotina</taxon>
        <taxon>Sordariomycetes</taxon>
        <taxon>Hypocreomycetidae</taxon>
        <taxon>Hypocreales</taxon>
        <taxon>Nectriaceae</taxon>
        <taxon>Fusarium</taxon>
        <taxon>Fusarium oxysporum species complex</taxon>
    </lineage>
</organism>